<comment type="caution">
    <text evidence="7">The sequence shown here is derived from an EMBL/GenBank/DDBJ whole genome shotgun (WGS) entry which is preliminary data.</text>
</comment>
<dbReference type="Proteomes" id="UP000092321">
    <property type="component" value="Unassembled WGS sequence"/>
</dbReference>
<dbReference type="InterPro" id="IPR051089">
    <property type="entry name" value="prtT"/>
</dbReference>
<evidence type="ECO:0000256" key="2">
    <source>
        <dbReference type="ARBA" id="ARBA00023015"/>
    </source>
</evidence>
<accession>A0A1B7TBZ8</accession>
<evidence type="ECO:0000256" key="1">
    <source>
        <dbReference type="ARBA" id="ARBA00004123"/>
    </source>
</evidence>
<proteinExistence type="predicted"/>
<dbReference type="GO" id="GO:0008270">
    <property type="term" value="F:zinc ion binding"/>
    <property type="evidence" value="ECO:0007669"/>
    <property type="project" value="InterPro"/>
</dbReference>
<sequence>MNNNSNNNFNNIGNSWCYIQNQQPSEQQLPLNSFKPNPITVNIHNIDHQKNNNKFNNNVLMNKLNGHVSNEFNNYQQQQMNLMNPQFIQILLQNQKQQMAQNDTFNQQKKRDSFSGNQYSPQPTMSYNTQYNTTNNSLPSKQSFNPPLISGGNAPYNVGKLSKIPPLSNFNYRDKTTNVSAPIPNINATKPNQSSTSSSSSSSETAKTSNQASTKYKKPNRIFIACTHCHKSKIRCLQLSEDEIAALPQEHIKHMVQLIGLPSKSNTGSNGEPVEQKKSGKFGINYPCKRCYNSNKVCVYDHSRIGRGRKPRASKKIAMQHSISTLSNESSMTTTSNIIGDNNSDFAINQPSMANPLQEQVNLISPQDLSLLQQSYSTGKPINIDPKGMWPFATNSALPNNLNPVQLPPLLPISPQPNFSMPSSYGNNLSPNISSNNSSMLVFQNNPTYNTIPQETEALNSLKTNDGSAQQLRHNDSTMENDENINSEKKTKNSLSEFKVKEYITVTNIVRDDVANQLQRSSNTADLSNMINSLGKLTDEEMDMKNYDIIKLGLLTEQECARRYELFKSKMMGLPQVKCISFVLTKMDWREFREKCPKLFFTVISCSSMIDTADDKVDFDVIACYKLSEASLKMLFFYCKQKKLRTFEMFLCVNIMVIWDNIYQGIRWKDYKTVLVIFKDYLNAIIEQDLPVSAFVNGNIDITIDTVIAKGLYKQSDYTNSTNSFNSVLLTNEKRLEFPALSVILELSCFHLFSFLDGSSNGAIINKLPDTPIKNSMLLGYSDSLKNSSSIYHQNLHTMANLTHFFMEAMQSNVIFKNIIFEDLKKSKYFDALIPQIETLSSYENIISVENRRIRLCLHSMKAQMLEILIESLILSYSKARHDPKKVNEFFHSINDDDISKIDDFLRYSFDCINELDKMPDDLLIILPNCYVARISICFDMILKLLHFTLTNTKKFENINQKILEFSLKNITITYRCGQLLKKYPCNTLVQRLQTICTHAYFVEIAYWRKAISENQYNIDSHDSRLLLTLKNFYAGYEACEQMTKILFKYSDSFFALLEWD</sequence>
<dbReference type="GO" id="GO:0000981">
    <property type="term" value="F:DNA-binding transcription factor activity, RNA polymerase II-specific"/>
    <property type="evidence" value="ECO:0007669"/>
    <property type="project" value="InterPro"/>
</dbReference>
<dbReference type="InterPro" id="IPR001138">
    <property type="entry name" value="Zn2Cys6_DnaBD"/>
</dbReference>
<dbReference type="PANTHER" id="PTHR31845:SF10">
    <property type="entry name" value="ZN(II)2CYS6 TRANSCRIPTION FACTOR (EUROFUNG)"/>
    <property type="match status" value="1"/>
</dbReference>
<reference evidence="8" key="1">
    <citation type="journal article" date="2016" name="Proc. Natl. Acad. Sci. U.S.A.">
        <title>Comparative genomics of biotechnologically important yeasts.</title>
        <authorList>
            <person name="Riley R."/>
            <person name="Haridas S."/>
            <person name="Wolfe K.H."/>
            <person name="Lopes M.R."/>
            <person name="Hittinger C.T."/>
            <person name="Goeker M."/>
            <person name="Salamov A.A."/>
            <person name="Wisecaver J.H."/>
            <person name="Long T.M."/>
            <person name="Calvey C.H."/>
            <person name="Aerts A.L."/>
            <person name="Barry K.W."/>
            <person name="Choi C."/>
            <person name="Clum A."/>
            <person name="Coughlan A.Y."/>
            <person name="Deshpande S."/>
            <person name="Douglass A.P."/>
            <person name="Hanson S.J."/>
            <person name="Klenk H.-P."/>
            <person name="LaButti K.M."/>
            <person name="Lapidus A."/>
            <person name="Lindquist E.A."/>
            <person name="Lipzen A.M."/>
            <person name="Meier-Kolthoff J.P."/>
            <person name="Ohm R.A."/>
            <person name="Otillar R.P."/>
            <person name="Pangilinan J.L."/>
            <person name="Peng Y."/>
            <person name="Rokas A."/>
            <person name="Rosa C.A."/>
            <person name="Scheuner C."/>
            <person name="Sibirny A.A."/>
            <person name="Slot J.C."/>
            <person name="Stielow J.B."/>
            <person name="Sun H."/>
            <person name="Kurtzman C.P."/>
            <person name="Blackwell M."/>
            <person name="Grigoriev I.V."/>
            <person name="Jeffries T.W."/>
        </authorList>
    </citation>
    <scope>NUCLEOTIDE SEQUENCE [LARGE SCALE GENOMIC DNA]</scope>
    <source>
        <strain evidence="8">NRRL Y-1626</strain>
    </source>
</reference>
<comment type="subcellular location">
    <subcellularLocation>
        <location evidence="1">Nucleus</location>
    </subcellularLocation>
</comment>
<feature type="region of interest" description="Disordered" evidence="6">
    <location>
        <begin position="99"/>
        <end position="149"/>
    </location>
</feature>
<dbReference type="PANTHER" id="PTHR31845">
    <property type="entry name" value="FINGER DOMAIN PROTEIN, PUTATIVE-RELATED"/>
    <property type="match status" value="1"/>
</dbReference>
<evidence type="ECO:0000313" key="7">
    <source>
        <dbReference type="EMBL" id="OBA26233.1"/>
    </source>
</evidence>
<keyword evidence="5" id="KW-0539">Nucleus</keyword>
<keyword evidence="2" id="KW-0805">Transcription regulation</keyword>
<dbReference type="AlphaFoldDB" id="A0A1B7TBZ8"/>
<dbReference type="OrthoDB" id="3971759at2759"/>
<protein>
    <submittedName>
        <fullName evidence="7">Uncharacterized protein</fullName>
    </submittedName>
</protein>
<gene>
    <name evidence="7" type="ORF">HANVADRAFT_53300</name>
</gene>
<evidence type="ECO:0000256" key="3">
    <source>
        <dbReference type="ARBA" id="ARBA00023125"/>
    </source>
</evidence>
<dbReference type="GO" id="GO:0000976">
    <property type="term" value="F:transcription cis-regulatory region binding"/>
    <property type="evidence" value="ECO:0007669"/>
    <property type="project" value="TreeGrafter"/>
</dbReference>
<name>A0A1B7TBZ8_9ASCO</name>
<evidence type="ECO:0000256" key="4">
    <source>
        <dbReference type="ARBA" id="ARBA00023163"/>
    </source>
</evidence>
<keyword evidence="8" id="KW-1185">Reference proteome</keyword>
<evidence type="ECO:0000256" key="6">
    <source>
        <dbReference type="SAM" id="MobiDB-lite"/>
    </source>
</evidence>
<dbReference type="CDD" id="cd00067">
    <property type="entry name" value="GAL4"/>
    <property type="match status" value="1"/>
</dbReference>
<feature type="compositionally biased region" description="Low complexity" evidence="6">
    <location>
        <begin position="124"/>
        <end position="137"/>
    </location>
</feature>
<dbReference type="EMBL" id="LXPE01000021">
    <property type="protein sequence ID" value="OBA26233.1"/>
    <property type="molecule type" value="Genomic_DNA"/>
</dbReference>
<feature type="compositionally biased region" description="Low complexity" evidence="6">
    <location>
        <begin position="194"/>
        <end position="203"/>
    </location>
</feature>
<organism evidence="7 8">
    <name type="scientific">Hanseniaspora valbyensis NRRL Y-1626</name>
    <dbReference type="NCBI Taxonomy" id="766949"/>
    <lineage>
        <taxon>Eukaryota</taxon>
        <taxon>Fungi</taxon>
        <taxon>Dikarya</taxon>
        <taxon>Ascomycota</taxon>
        <taxon>Saccharomycotina</taxon>
        <taxon>Saccharomycetes</taxon>
        <taxon>Saccharomycodales</taxon>
        <taxon>Saccharomycodaceae</taxon>
        <taxon>Hanseniaspora</taxon>
    </lineage>
</organism>
<feature type="compositionally biased region" description="Polar residues" evidence="6">
    <location>
        <begin position="204"/>
        <end position="214"/>
    </location>
</feature>
<feature type="compositionally biased region" description="Polar residues" evidence="6">
    <location>
        <begin position="114"/>
        <end position="123"/>
    </location>
</feature>
<evidence type="ECO:0000256" key="5">
    <source>
        <dbReference type="ARBA" id="ARBA00023242"/>
    </source>
</evidence>
<dbReference type="GO" id="GO:0005634">
    <property type="term" value="C:nucleus"/>
    <property type="evidence" value="ECO:0007669"/>
    <property type="project" value="UniProtKB-SubCell"/>
</dbReference>
<keyword evidence="3" id="KW-0238">DNA-binding</keyword>
<evidence type="ECO:0000313" key="8">
    <source>
        <dbReference type="Proteomes" id="UP000092321"/>
    </source>
</evidence>
<keyword evidence="4" id="KW-0804">Transcription</keyword>
<feature type="region of interest" description="Disordered" evidence="6">
    <location>
        <begin position="175"/>
        <end position="214"/>
    </location>
</feature>